<evidence type="ECO:0000259" key="3">
    <source>
        <dbReference type="Pfam" id="PF02018"/>
    </source>
</evidence>
<reference evidence="4 5" key="1">
    <citation type="submission" date="2016-10" db="EMBL/GenBank/DDBJ databases">
        <authorList>
            <person name="de Groot N.N."/>
        </authorList>
    </citation>
    <scope>NUCLEOTIDE SEQUENCE [LARGE SCALE GENOMIC DNA]</scope>
    <source>
        <strain evidence="4 5">CGMCC 1.10076</strain>
    </source>
</reference>
<dbReference type="InterPro" id="IPR003305">
    <property type="entry name" value="CenC_carb-bd"/>
</dbReference>
<dbReference type="EMBL" id="FNEZ01000002">
    <property type="protein sequence ID" value="SDJ77270.1"/>
    <property type="molecule type" value="Genomic_DNA"/>
</dbReference>
<protein>
    <submittedName>
        <fullName evidence="4">Carbohydrate binding domain-containing protein</fullName>
    </submittedName>
</protein>
<dbReference type="SUPFAM" id="SSF49785">
    <property type="entry name" value="Galactose-binding domain-like"/>
    <property type="match status" value="1"/>
</dbReference>
<accession>A0A1G8WIA1</accession>
<name>A0A1G8WIA1_9FLAO</name>
<dbReference type="GO" id="GO:0016798">
    <property type="term" value="F:hydrolase activity, acting on glycosyl bonds"/>
    <property type="evidence" value="ECO:0007669"/>
    <property type="project" value="InterPro"/>
</dbReference>
<dbReference type="OrthoDB" id="673539at2"/>
<dbReference type="STRING" id="1128970.SAMN04487935_1807"/>
<evidence type="ECO:0000313" key="5">
    <source>
        <dbReference type="Proteomes" id="UP000199580"/>
    </source>
</evidence>
<organism evidence="4 5">
    <name type="scientific">Flavobacterium noncentrifugens</name>
    <dbReference type="NCBI Taxonomy" id="1128970"/>
    <lineage>
        <taxon>Bacteria</taxon>
        <taxon>Pseudomonadati</taxon>
        <taxon>Bacteroidota</taxon>
        <taxon>Flavobacteriia</taxon>
        <taxon>Flavobacteriales</taxon>
        <taxon>Flavobacteriaceae</taxon>
        <taxon>Flavobacterium</taxon>
    </lineage>
</organism>
<dbReference type="Gene3D" id="2.60.120.260">
    <property type="entry name" value="Galactose-binding domain-like"/>
    <property type="match status" value="1"/>
</dbReference>
<evidence type="ECO:0000256" key="1">
    <source>
        <dbReference type="ARBA" id="ARBA00022801"/>
    </source>
</evidence>
<dbReference type="AlphaFoldDB" id="A0A1G8WIA1"/>
<evidence type="ECO:0000313" key="4">
    <source>
        <dbReference type="EMBL" id="SDJ77270.1"/>
    </source>
</evidence>
<feature type="signal peptide" evidence="2">
    <location>
        <begin position="1"/>
        <end position="20"/>
    </location>
</feature>
<feature type="chain" id="PRO_5011438327" evidence="2">
    <location>
        <begin position="21"/>
        <end position="181"/>
    </location>
</feature>
<keyword evidence="5" id="KW-1185">Reference proteome</keyword>
<gene>
    <name evidence="4" type="ORF">SAMN04487935_1807</name>
</gene>
<dbReference type="Pfam" id="PF02018">
    <property type="entry name" value="CBM_4_9"/>
    <property type="match status" value="1"/>
</dbReference>
<dbReference type="RefSeq" id="WP_091394053.1">
    <property type="nucleotide sequence ID" value="NZ_BKAI01000004.1"/>
</dbReference>
<dbReference type="InterPro" id="IPR008979">
    <property type="entry name" value="Galactose-bd-like_sf"/>
</dbReference>
<proteinExistence type="predicted"/>
<evidence type="ECO:0000256" key="2">
    <source>
        <dbReference type="SAM" id="SignalP"/>
    </source>
</evidence>
<keyword evidence="2" id="KW-0732">Signal</keyword>
<dbReference type="Proteomes" id="UP000199580">
    <property type="component" value="Unassembled WGS sequence"/>
</dbReference>
<sequence length="181" mass="20198">MKNKLAYFLVLLPMFCLAQANLVKNGGFESELNFWRGENGTLSAYVKKSGKNALNISQFSGKQWKGYDQILVLPETSYAVEISAWIKTDAVEGGKETYNAAVVTAEFATSSEKNIRYENLATVLGTTDWTLYKKTVKVPEDAKKLRLMLALAETNGSVFFDDIKVIAVSEENYKLIQSNTK</sequence>
<feature type="domain" description="CBM-cenC" evidence="3">
    <location>
        <begin position="20"/>
        <end position="151"/>
    </location>
</feature>
<keyword evidence="1" id="KW-0378">Hydrolase</keyword>